<keyword evidence="5 8" id="KW-0238">DNA-binding</keyword>
<name>A0A410M9I9_9BACI</name>
<dbReference type="EMBL" id="CP026118">
    <property type="protein sequence ID" value="QAS51404.1"/>
    <property type="molecule type" value="Genomic_DNA"/>
</dbReference>
<dbReference type="PROSITE" id="PS50110">
    <property type="entry name" value="RESPONSE_REGULATORY"/>
    <property type="match status" value="1"/>
</dbReference>
<proteinExistence type="predicted"/>
<evidence type="ECO:0000256" key="2">
    <source>
        <dbReference type="ARBA" id="ARBA00022553"/>
    </source>
</evidence>
<protein>
    <submittedName>
        <fullName evidence="11">DNA-binding response regulator</fullName>
    </submittedName>
</protein>
<dbReference type="Pfam" id="PF00486">
    <property type="entry name" value="Trans_reg_C"/>
    <property type="match status" value="1"/>
</dbReference>
<comment type="subcellular location">
    <subcellularLocation>
        <location evidence="1">Cytoplasm</location>
    </subcellularLocation>
</comment>
<keyword evidence="3" id="KW-0902">Two-component regulatory system</keyword>
<reference evidence="11 12" key="1">
    <citation type="submission" date="2018-01" db="EMBL/GenBank/DDBJ databases">
        <title>The whole genome sequencing and assembly of Halobacillus litoralis ERB031 strain.</title>
        <authorList>
            <person name="Lee S.-J."/>
            <person name="Park M.-K."/>
            <person name="Kim J.-Y."/>
            <person name="Lee Y.-J."/>
            <person name="Yi H."/>
            <person name="Bahn Y.-S."/>
            <person name="Kim J.F."/>
            <person name="Lee D.-W."/>
        </authorList>
    </citation>
    <scope>NUCLEOTIDE SEQUENCE [LARGE SCALE GENOMIC DNA]</scope>
    <source>
        <strain evidence="11 12">ERB 031</strain>
    </source>
</reference>
<dbReference type="Proteomes" id="UP000287756">
    <property type="component" value="Chromosome"/>
</dbReference>
<dbReference type="CDD" id="cd00383">
    <property type="entry name" value="trans_reg_C"/>
    <property type="match status" value="1"/>
</dbReference>
<dbReference type="RefSeq" id="WP_128523148.1">
    <property type="nucleotide sequence ID" value="NZ_CP026118.1"/>
</dbReference>
<evidence type="ECO:0000256" key="7">
    <source>
        <dbReference type="PROSITE-ProRule" id="PRU00169"/>
    </source>
</evidence>
<keyword evidence="4" id="KW-0805">Transcription regulation</keyword>
<evidence type="ECO:0000313" key="11">
    <source>
        <dbReference type="EMBL" id="QAS51404.1"/>
    </source>
</evidence>
<feature type="DNA-binding region" description="OmpR/PhoB-type" evidence="8">
    <location>
        <begin position="130"/>
        <end position="229"/>
    </location>
</feature>
<keyword evidence="2 7" id="KW-0597">Phosphoprotein</keyword>
<dbReference type="GO" id="GO:0006355">
    <property type="term" value="P:regulation of DNA-templated transcription"/>
    <property type="evidence" value="ECO:0007669"/>
    <property type="project" value="InterPro"/>
</dbReference>
<dbReference type="SMART" id="SM00448">
    <property type="entry name" value="REC"/>
    <property type="match status" value="1"/>
</dbReference>
<gene>
    <name evidence="11" type="ORF">HLI_03810</name>
</gene>
<accession>A0A410M9I9</accession>
<feature type="domain" description="Response regulatory" evidence="9">
    <location>
        <begin position="6"/>
        <end position="119"/>
    </location>
</feature>
<evidence type="ECO:0000256" key="1">
    <source>
        <dbReference type="ARBA" id="ARBA00004496"/>
    </source>
</evidence>
<dbReference type="InterPro" id="IPR011006">
    <property type="entry name" value="CheY-like_superfamily"/>
</dbReference>
<dbReference type="AlphaFoldDB" id="A0A410M9I9"/>
<dbReference type="PANTHER" id="PTHR48111:SF2">
    <property type="entry name" value="RESPONSE REGULATOR SAER"/>
    <property type="match status" value="1"/>
</dbReference>
<feature type="domain" description="OmpR/PhoB-type" evidence="10">
    <location>
        <begin position="130"/>
        <end position="229"/>
    </location>
</feature>
<dbReference type="InterPro" id="IPR036388">
    <property type="entry name" value="WH-like_DNA-bd_sf"/>
</dbReference>
<dbReference type="PROSITE" id="PS51755">
    <property type="entry name" value="OMPR_PHOB"/>
    <property type="match status" value="1"/>
</dbReference>
<evidence type="ECO:0000256" key="8">
    <source>
        <dbReference type="PROSITE-ProRule" id="PRU01091"/>
    </source>
</evidence>
<evidence type="ECO:0000259" key="9">
    <source>
        <dbReference type="PROSITE" id="PS50110"/>
    </source>
</evidence>
<evidence type="ECO:0000256" key="4">
    <source>
        <dbReference type="ARBA" id="ARBA00023015"/>
    </source>
</evidence>
<dbReference type="Gene3D" id="1.10.10.10">
    <property type="entry name" value="Winged helix-like DNA-binding domain superfamily/Winged helix DNA-binding domain"/>
    <property type="match status" value="1"/>
</dbReference>
<sequence>MNQTINVLVIEDDNDINRLLCNVIKKNGYHPKPAYSGTEAAIYLENQQWDLVLLDLMLPGLPGEEILTKLNQEVHVPVIIISAKQETQTKVDTLRAGADDYITKPFDVDEVSARIDSCLRRFQRMEVQGSNQYHHKNLVLDAELKSVTVKGKELKLTAREYEILSLLISSPKKVYTKANLFESVWNENFHGDDNTINVHMSNLRSKLLTADPEEEYIETIWGMGYKLKT</sequence>
<evidence type="ECO:0000256" key="3">
    <source>
        <dbReference type="ARBA" id="ARBA00023012"/>
    </source>
</evidence>
<dbReference type="Gene3D" id="6.10.250.690">
    <property type="match status" value="1"/>
</dbReference>
<dbReference type="InterPro" id="IPR001867">
    <property type="entry name" value="OmpR/PhoB-type_DNA-bd"/>
</dbReference>
<dbReference type="SMART" id="SM00862">
    <property type="entry name" value="Trans_reg_C"/>
    <property type="match status" value="1"/>
</dbReference>
<dbReference type="InterPro" id="IPR039420">
    <property type="entry name" value="WalR-like"/>
</dbReference>
<evidence type="ECO:0000256" key="5">
    <source>
        <dbReference type="ARBA" id="ARBA00023125"/>
    </source>
</evidence>
<dbReference type="SUPFAM" id="SSF52172">
    <property type="entry name" value="CheY-like"/>
    <property type="match status" value="1"/>
</dbReference>
<evidence type="ECO:0000259" key="10">
    <source>
        <dbReference type="PROSITE" id="PS51755"/>
    </source>
</evidence>
<evidence type="ECO:0000256" key="6">
    <source>
        <dbReference type="ARBA" id="ARBA00023163"/>
    </source>
</evidence>
<keyword evidence="6" id="KW-0804">Transcription</keyword>
<dbReference type="PANTHER" id="PTHR48111">
    <property type="entry name" value="REGULATOR OF RPOS"/>
    <property type="match status" value="1"/>
</dbReference>
<dbReference type="Pfam" id="PF00072">
    <property type="entry name" value="Response_reg"/>
    <property type="match status" value="1"/>
</dbReference>
<dbReference type="OrthoDB" id="1655504at2"/>
<dbReference type="FunFam" id="1.10.10.10:FF:000018">
    <property type="entry name" value="DNA-binding response regulator ResD"/>
    <property type="match status" value="1"/>
</dbReference>
<feature type="modified residue" description="4-aspartylphosphate" evidence="7">
    <location>
        <position position="55"/>
    </location>
</feature>
<dbReference type="KEGG" id="hli:HLI_03810"/>
<dbReference type="InterPro" id="IPR001789">
    <property type="entry name" value="Sig_transdc_resp-reg_receiver"/>
</dbReference>
<organism evidence="11 12">
    <name type="scientific">Halobacillus litoralis</name>
    <dbReference type="NCBI Taxonomy" id="45668"/>
    <lineage>
        <taxon>Bacteria</taxon>
        <taxon>Bacillati</taxon>
        <taxon>Bacillota</taxon>
        <taxon>Bacilli</taxon>
        <taxon>Bacillales</taxon>
        <taxon>Bacillaceae</taxon>
        <taxon>Halobacillus</taxon>
    </lineage>
</organism>
<dbReference type="Gene3D" id="3.40.50.2300">
    <property type="match status" value="1"/>
</dbReference>
<dbReference type="GO" id="GO:0005829">
    <property type="term" value="C:cytosol"/>
    <property type="evidence" value="ECO:0007669"/>
    <property type="project" value="TreeGrafter"/>
</dbReference>
<dbReference type="GO" id="GO:0000156">
    <property type="term" value="F:phosphorelay response regulator activity"/>
    <property type="evidence" value="ECO:0007669"/>
    <property type="project" value="TreeGrafter"/>
</dbReference>
<dbReference type="GO" id="GO:0000976">
    <property type="term" value="F:transcription cis-regulatory region binding"/>
    <property type="evidence" value="ECO:0007669"/>
    <property type="project" value="TreeGrafter"/>
</dbReference>
<evidence type="ECO:0000313" key="12">
    <source>
        <dbReference type="Proteomes" id="UP000287756"/>
    </source>
</evidence>
<dbReference type="GO" id="GO:0032993">
    <property type="term" value="C:protein-DNA complex"/>
    <property type="evidence" value="ECO:0007669"/>
    <property type="project" value="TreeGrafter"/>
</dbReference>